<gene>
    <name evidence="1" type="ORF">PSHT_14877</name>
</gene>
<accession>A0A2S4UHX0</accession>
<name>A0A2S4UHX0_9BASI</name>
<protein>
    <submittedName>
        <fullName evidence="1">Uncharacterized protein</fullName>
    </submittedName>
</protein>
<reference evidence="1 2" key="1">
    <citation type="submission" date="2017-12" db="EMBL/GenBank/DDBJ databases">
        <title>Gene loss provides genomic basis for host adaptation in cereal stripe rust fungi.</title>
        <authorList>
            <person name="Xia C."/>
        </authorList>
    </citation>
    <scope>NUCLEOTIDE SEQUENCE [LARGE SCALE GENOMIC DNA]</scope>
    <source>
        <strain evidence="1 2">93TX-2</strain>
    </source>
</reference>
<dbReference type="VEuPathDB" id="FungiDB:PSTT_14548"/>
<evidence type="ECO:0000313" key="1">
    <source>
        <dbReference type="EMBL" id="POV96908.1"/>
    </source>
</evidence>
<comment type="caution">
    <text evidence="1">The sequence shown here is derived from an EMBL/GenBank/DDBJ whole genome shotgun (WGS) entry which is preliminary data.</text>
</comment>
<dbReference type="VEuPathDB" id="FungiDB:PSHT_14877"/>
<organism evidence="1 2">
    <name type="scientific">Puccinia striiformis</name>
    <dbReference type="NCBI Taxonomy" id="27350"/>
    <lineage>
        <taxon>Eukaryota</taxon>
        <taxon>Fungi</taxon>
        <taxon>Dikarya</taxon>
        <taxon>Basidiomycota</taxon>
        <taxon>Pucciniomycotina</taxon>
        <taxon>Pucciniomycetes</taxon>
        <taxon>Pucciniales</taxon>
        <taxon>Pucciniaceae</taxon>
        <taxon>Puccinia</taxon>
    </lineage>
</organism>
<sequence length="155" mass="17515">MDNFCNGESWKASEGSEVAVVHGYNRQRQALKHVTGGLRTPRRQATRRLKPPPCSQRSVGHSMETWEPAKVLAHTAPKDRSPDVGLVYKRRTLALAQLPFYQAPTDIRYRLELFTSNHPVITLLSFSIPKKLKNPSTHYVSLSLSSDNRTQDMMG</sequence>
<proteinExistence type="predicted"/>
<reference evidence="2" key="3">
    <citation type="journal article" date="2018" name="Mol. Plant Microbe Interact.">
        <title>Genome sequence resources for the wheat stripe rust pathogen (Puccinia striiformis f. sp. tritici) and the barley stripe rust pathogen (Puccinia striiformis f. sp. hordei).</title>
        <authorList>
            <person name="Xia C."/>
            <person name="Wang M."/>
            <person name="Yin C."/>
            <person name="Cornejo O.E."/>
            <person name="Hulbert S.H."/>
            <person name="Chen X."/>
        </authorList>
    </citation>
    <scope>NUCLEOTIDE SEQUENCE [LARGE SCALE GENOMIC DNA]</scope>
    <source>
        <strain evidence="2">93TX-2</strain>
    </source>
</reference>
<evidence type="ECO:0000313" key="2">
    <source>
        <dbReference type="Proteomes" id="UP000238274"/>
    </source>
</evidence>
<dbReference type="EMBL" id="PKSM01000353">
    <property type="protein sequence ID" value="POV96908.1"/>
    <property type="molecule type" value="Genomic_DNA"/>
</dbReference>
<dbReference type="Proteomes" id="UP000238274">
    <property type="component" value="Unassembled WGS sequence"/>
</dbReference>
<keyword evidence="2" id="KW-1185">Reference proteome</keyword>
<reference evidence="2" key="2">
    <citation type="journal article" date="2018" name="BMC Genomics">
        <title>Genomic insights into host adaptation between the wheat stripe rust pathogen (Puccinia striiformis f. sp. tritici) and the barley stripe rust pathogen (Puccinia striiformis f. sp. hordei).</title>
        <authorList>
            <person name="Xia C."/>
            <person name="Wang M."/>
            <person name="Yin C."/>
            <person name="Cornejo O.E."/>
            <person name="Hulbert S.H."/>
            <person name="Chen X."/>
        </authorList>
    </citation>
    <scope>NUCLEOTIDE SEQUENCE [LARGE SCALE GENOMIC DNA]</scope>
    <source>
        <strain evidence="2">93TX-2</strain>
    </source>
</reference>